<dbReference type="Proteomes" id="UP000005950">
    <property type="component" value="Unassembled WGS sequence"/>
</dbReference>
<name>B9YE29_9FIRM</name>
<dbReference type="STRING" id="545696.HOLDEFILI_04103"/>
<reference evidence="1 2" key="2">
    <citation type="submission" date="2009-02" db="EMBL/GenBank/DDBJ databases">
        <title>Draft genome sequence of Holdemania filiformis DSM 12042.</title>
        <authorList>
            <person name="Sudarsanam P."/>
            <person name="Ley R."/>
            <person name="Guruge J."/>
            <person name="Turnbaugh P.J."/>
            <person name="Mahowald M."/>
            <person name="Liep D."/>
            <person name="Gordon J."/>
        </authorList>
    </citation>
    <scope>NUCLEOTIDE SEQUENCE [LARGE SCALE GENOMIC DNA]</scope>
    <source>
        <strain evidence="1 2">DSM 12042</strain>
    </source>
</reference>
<reference evidence="1 2" key="1">
    <citation type="submission" date="2008-12" db="EMBL/GenBank/DDBJ databases">
        <authorList>
            <person name="Fulton L."/>
            <person name="Clifton S."/>
            <person name="Fulton B."/>
            <person name="Xu J."/>
            <person name="Minx P."/>
            <person name="Pepin K.H."/>
            <person name="Johnson M."/>
            <person name="Bhonagiri V."/>
            <person name="Nash W.E."/>
            <person name="Mardis E.R."/>
            <person name="Wilson R.K."/>
        </authorList>
    </citation>
    <scope>NUCLEOTIDE SEQUENCE [LARGE SCALE GENOMIC DNA]</scope>
    <source>
        <strain evidence="1 2">DSM 12042</strain>
    </source>
</reference>
<evidence type="ECO:0000313" key="1">
    <source>
        <dbReference type="EMBL" id="EEF65761.1"/>
    </source>
</evidence>
<dbReference type="HOGENOM" id="CLU_2806620_0_0_9"/>
<evidence type="ECO:0000313" key="2">
    <source>
        <dbReference type="Proteomes" id="UP000005950"/>
    </source>
</evidence>
<dbReference type="EMBL" id="ACCF01000258">
    <property type="protein sequence ID" value="EEF65761.1"/>
    <property type="molecule type" value="Genomic_DNA"/>
</dbReference>
<dbReference type="AlphaFoldDB" id="B9YE29"/>
<gene>
    <name evidence="1" type="ORF">HOLDEFILI_04103</name>
</gene>
<proteinExistence type="predicted"/>
<comment type="caution">
    <text evidence="1">The sequence shown here is derived from an EMBL/GenBank/DDBJ whole genome shotgun (WGS) entry which is preliminary data.</text>
</comment>
<organism evidence="1 2">
    <name type="scientific">Holdemania filiformis DSM 12042</name>
    <dbReference type="NCBI Taxonomy" id="545696"/>
    <lineage>
        <taxon>Bacteria</taxon>
        <taxon>Bacillati</taxon>
        <taxon>Bacillota</taxon>
        <taxon>Erysipelotrichia</taxon>
        <taxon>Erysipelotrichales</taxon>
        <taxon>Erysipelotrichaceae</taxon>
        <taxon>Holdemania</taxon>
    </lineage>
</organism>
<sequence length="67" mass="7854">MKILKPAAQGRKDPGFMYNIESLNQLFEFQGFHRKLQSAEIKRDVIFQVRENQLKDRKAEVANNGFN</sequence>
<protein>
    <submittedName>
        <fullName evidence="1">Uncharacterized protein</fullName>
    </submittedName>
</protein>
<accession>B9YE29</accession>